<organism evidence="1 3">
    <name type="scientific">Amphibalanus amphitrite</name>
    <name type="common">Striped barnacle</name>
    <name type="synonym">Balanus amphitrite</name>
    <dbReference type="NCBI Taxonomy" id="1232801"/>
    <lineage>
        <taxon>Eukaryota</taxon>
        <taxon>Metazoa</taxon>
        <taxon>Ecdysozoa</taxon>
        <taxon>Arthropoda</taxon>
        <taxon>Crustacea</taxon>
        <taxon>Multicrustacea</taxon>
        <taxon>Cirripedia</taxon>
        <taxon>Thoracica</taxon>
        <taxon>Thoracicalcarea</taxon>
        <taxon>Balanomorpha</taxon>
        <taxon>Balanoidea</taxon>
        <taxon>Balanidae</taxon>
        <taxon>Amphibalaninae</taxon>
        <taxon>Amphibalanus</taxon>
    </lineage>
</organism>
<evidence type="ECO:0000313" key="2">
    <source>
        <dbReference type="EMBL" id="KAF0292586.1"/>
    </source>
</evidence>
<dbReference type="EMBL" id="VIIS01001802">
    <property type="protein sequence ID" value="KAF0292586.1"/>
    <property type="molecule type" value="Genomic_DNA"/>
</dbReference>
<dbReference type="Proteomes" id="UP000440578">
    <property type="component" value="Unassembled WGS sequence"/>
</dbReference>
<comment type="caution">
    <text evidence="1">The sequence shown here is derived from an EMBL/GenBank/DDBJ whole genome shotgun (WGS) entry which is preliminary data.</text>
</comment>
<dbReference type="AlphaFoldDB" id="A0A6A4VKG9"/>
<sequence>MPGKEKETAFLFTIDSGMDVLNSGHPRDAKTLRRGCSGTPGQEDALSKLVEEVEGLRFGSAGHLLPFQKGLVVTVKVERGLLADVQQRFGPDC</sequence>
<reference evidence="1 3" key="1">
    <citation type="submission" date="2019-07" db="EMBL/GenBank/DDBJ databases">
        <title>Draft genome assembly of a fouling barnacle, Amphibalanus amphitrite (Darwin, 1854): The first reference genome for Thecostraca.</title>
        <authorList>
            <person name="Kim W."/>
        </authorList>
    </citation>
    <scope>NUCLEOTIDE SEQUENCE [LARGE SCALE GENOMIC DNA]</scope>
    <source>
        <strain evidence="1">SNU_AA5</strain>
        <tissue evidence="1">Soma without cirri and trophi</tissue>
    </source>
</reference>
<protein>
    <submittedName>
        <fullName evidence="1">Uncharacterized protein</fullName>
    </submittedName>
</protein>
<proteinExistence type="predicted"/>
<accession>A0A6A4VKG9</accession>
<keyword evidence="3" id="KW-1185">Reference proteome</keyword>
<evidence type="ECO:0000313" key="3">
    <source>
        <dbReference type="Proteomes" id="UP000440578"/>
    </source>
</evidence>
<name>A0A6A4VKG9_AMPAM</name>
<gene>
    <name evidence="2" type="ORF">FJT64_009400</name>
    <name evidence="1" type="ORF">FJT64_011925</name>
</gene>
<evidence type="ECO:0000313" key="1">
    <source>
        <dbReference type="EMBL" id="KAF0289871.1"/>
    </source>
</evidence>
<dbReference type="EMBL" id="VIIS01001995">
    <property type="protein sequence ID" value="KAF0289871.1"/>
    <property type="molecule type" value="Genomic_DNA"/>
</dbReference>